<feature type="domain" description="Arrestin C-terminal-like" evidence="2">
    <location>
        <begin position="376"/>
        <end position="513"/>
    </location>
</feature>
<dbReference type="SMART" id="SM01017">
    <property type="entry name" value="Arrestin_C"/>
    <property type="match status" value="1"/>
</dbReference>
<dbReference type="InterPro" id="IPR050357">
    <property type="entry name" value="Arrestin_domain-protein"/>
</dbReference>
<dbReference type="GO" id="GO:0005737">
    <property type="term" value="C:cytoplasm"/>
    <property type="evidence" value="ECO:0007669"/>
    <property type="project" value="TreeGrafter"/>
</dbReference>
<dbReference type="Proteomes" id="UP000278143">
    <property type="component" value="Unassembled WGS sequence"/>
</dbReference>
<protein>
    <recommendedName>
        <fullName evidence="2">Arrestin C-terminal-like domain-containing protein</fullName>
    </recommendedName>
</protein>
<dbReference type="Pfam" id="PF02752">
    <property type="entry name" value="Arrestin_C"/>
    <property type="match status" value="1"/>
</dbReference>
<organism evidence="3 4">
    <name type="scientific">Syncephalis pseudoplumigaleata</name>
    <dbReference type="NCBI Taxonomy" id="1712513"/>
    <lineage>
        <taxon>Eukaryota</taxon>
        <taxon>Fungi</taxon>
        <taxon>Fungi incertae sedis</taxon>
        <taxon>Zoopagomycota</taxon>
        <taxon>Zoopagomycotina</taxon>
        <taxon>Zoopagomycetes</taxon>
        <taxon>Zoopagales</taxon>
        <taxon>Piptocephalidaceae</taxon>
        <taxon>Syncephalis</taxon>
    </lineage>
</organism>
<dbReference type="GO" id="GO:0015031">
    <property type="term" value="P:protein transport"/>
    <property type="evidence" value="ECO:0007669"/>
    <property type="project" value="TreeGrafter"/>
</dbReference>
<evidence type="ECO:0000259" key="2">
    <source>
        <dbReference type="SMART" id="SM01017"/>
    </source>
</evidence>
<dbReference type="SUPFAM" id="SSF81296">
    <property type="entry name" value="E set domains"/>
    <property type="match status" value="1"/>
</dbReference>
<dbReference type="OrthoDB" id="7785529at2759"/>
<proteinExistence type="predicted"/>
<evidence type="ECO:0000313" key="4">
    <source>
        <dbReference type="Proteomes" id="UP000278143"/>
    </source>
</evidence>
<feature type="compositionally biased region" description="Polar residues" evidence="1">
    <location>
        <begin position="227"/>
        <end position="248"/>
    </location>
</feature>
<evidence type="ECO:0000313" key="3">
    <source>
        <dbReference type="EMBL" id="RKP27077.1"/>
    </source>
</evidence>
<evidence type="ECO:0000256" key="1">
    <source>
        <dbReference type="SAM" id="MobiDB-lite"/>
    </source>
</evidence>
<feature type="compositionally biased region" description="Low complexity" evidence="1">
    <location>
        <begin position="518"/>
        <end position="528"/>
    </location>
</feature>
<reference evidence="4" key="1">
    <citation type="journal article" date="2018" name="Nat. Microbiol.">
        <title>Leveraging single-cell genomics to expand the fungal tree of life.</title>
        <authorList>
            <person name="Ahrendt S.R."/>
            <person name="Quandt C.A."/>
            <person name="Ciobanu D."/>
            <person name="Clum A."/>
            <person name="Salamov A."/>
            <person name="Andreopoulos B."/>
            <person name="Cheng J.F."/>
            <person name="Woyke T."/>
            <person name="Pelin A."/>
            <person name="Henrissat B."/>
            <person name="Reynolds N.K."/>
            <person name="Benny G.L."/>
            <person name="Smith M.E."/>
            <person name="James T.Y."/>
            <person name="Grigoriev I.V."/>
        </authorList>
    </citation>
    <scope>NUCLEOTIDE SEQUENCE [LARGE SCALE GENOMIC DNA]</scope>
    <source>
        <strain evidence="4">Benny S71-1</strain>
    </source>
</reference>
<dbReference type="InterPro" id="IPR011022">
    <property type="entry name" value="Arrestin_C-like"/>
</dbReference>
<dbReference type="InterPro" id="IPR014756">
    <property type="entry name" value="Ig_E-set"/>
</dbReference>
<feature type="region of interest" description="Disordered" evidence="1">
    <location>
        <begin position="227"/>
        <end position="267"/>
    </location>
</feature>
<dbReference type="PANTHER" id="PTHR11188:SF17">
    <property type="entry name" value="FI21816P1"/>
    <property type="match status" value="1"/>
</dbReference>
<keyword evidence="4" id="KW-1185">Reference proteome</keyword>
<dbReference type="InterPro" id="IPR014752">
    <property type="entry name" value="Arrestin-like_C"/>
</dbReference>
<feature type="region of interest" description="Disordered" evidence="1">
    <location>
        <begin position="103"/>
        <end position="200"/>
    </location>
</feature>
<dbReference type="PANTHER" id="PTHR11188">
    <property type="entry name" value="ARRESTIN DOMAIN CONTAINING PROTEIN"/>
    <property type="match status" value="1"/>
</dbReference>
<dbReference type="AlphaFoldDB" id="A0A4P9Z3E8"/>
<feature type="region of interest" description="Disordered" evidence="1">
    <location>
        <begin position="573"/>
        <end position="605"/>
    </location>
</feature>
<dbReference type="EMBL" id="KZ989274">
    <property type="protein sequence ID" value="RKP27077.1"/>
    <property type="molecule type" value="Genomic_DNA"/>
</dbReference>
<accession>A0A4P9Z3E8</accession>
<feature type="compositionally biased region" description="Polar residues" evidence="1">
    <location>
        <begin position="175"/>
        <end position="200"/>
    </location>
</feature>
<feature type="region of interest" description="Disordered" evidence="1">
    <location>
        <begin position="510"/>
        <end position="542"/>
    </location>
</feature>
<feature type="compositionally biased region" description="Polar residues" evidence="1">
    <location>
        <begin position="116"/>
        <end position="133"/>
    </location>
</feature>
<sequence length="636" mass="69766">MNGLNAMAGIVADNALSVRVQKAALEQRASGFRIVLDDPEAVYHPGDEVKVSLLPVAPALIRSLPFAYCWWPCSCCSDTMELFAQEMVVWSAARAAVLPSTPRSAAFPGGLASEPRPSTSLPNESHFPSTSQDSPSSVHPPSHHHHHHQMDVPTVNVMTVEPDSPPTPSLPAESVQDSVDDGQTTSYCSGSCRSRASTASKMDMPQTGYLSRLRLAPLLRSLGLTACTSSEPSGHSVSKSASPRSGSAVSEDGRLTPFMSIGQPGHQRLRSVASMEEPNQLGKGFHRFPFQFVLPTPNDVLTDMPSTFYESLTFIRYELAASYAQPWPKPRRHVSIDLPVQSRVPVNRRRLEQPAEAQNSAEVVVGGFWTRMGRAPKGRVSCKVSLPRTGFLLGEDLPVSIEVRHFCELHQVEGVLVELRRRQTVNMGTNTERISRTISFVIEPMYIDAATLTTRMTVALPTDAMEPPSTMRRDSPIHLSYYVMVSVFPRRGCHDTRLTVRVPIVMANYHRPTPSSTAQQGRSAQGQQSRHRTRMSLGEPLPLYTRVAERDSMAENIRNDILAPPPSYDMIALPPTTTQHPATSTTALDGSSSGADPDAQADRPADGDDIMEEVLLDSDEDATIVFMYYLLLFATR</sequence>
<name>A0A4P9Z3E8_9FUNG</name>
<gene>
    <name evidence="3" type="ORF">SYNPS1DRAFT_27254</name>
</gene>
<feature type="compositionally biased region" description="Low complexity" evidence="1">
    <location>
        <begin position="574"/>
        <end position="586"/>
    </location>
</feature>
<dbReference type="Gene3D" id="2.60.40.640">
    <property type="match status" value="2"/>
</dbReference>